<dbReference type="GeneID" id="80020496"/>
<sequence length="52" mass="5433">MAKAEDPKTLAILRNVAAMAETSSSNGSVIVDLEDGRFLTLVVVGTKTGEPE</sequence>
<evidence type="ECO:0000313" key="2">
    <source>
        <dbReference type="Proteomes" id="UP000683422"/>
    </source>
</evidence>
<accession>A0A8F2IFG1</accession>
<dbReference type="KEGG" id="vg:80020496"/>
<dbReference type="RefSeq" id="YP_010755825.1">
    <property type="nucleotide sequence ID" value="NC_073474.1"/>
</dbReference>
<organism evidence="1 2">
    <name type="scientific">Gordonia phage VanLee</name>
    <dbReference type="NCBI Taxonomy" id="2845816"/>
    <lineage>
        <taxon>Viruses</taxon>
        <taxon>Duplodnaviria</taxon>
        <taxon>Heunggongvirae</taxon>
        <taxon>Uroviricota</taxon>
        <taxon>Caudoviricetes</taxon>
        <taxon>Kruegerviridae</taxon>
        <taxon>Vanleevirus</taxon>
        <taxon>Vanleevirus vanlee</taxon>
    </lineage>
</organism>
<keyword evidence="2" id="KW-1185">Reference proteome</keyword>
<protein>
    <submittedName>
        <fullName evidence="1">Uncharacterized protein</fullName>
    </submittedName>
</protein>
<evidence type="ECO:0000313" key="1">
    <source>
        <dbReference type="EMBL" id="QWS68201.1"/>
    </source>
</evidence>
<dbReference type="Proteomes" id="UP000683422">
    <property type="component" value="Segment"/>
</dbReference>
<dbReference type="EMBL" id="MZ028627">
    <property type="protein sequence ID" value="QWS68201.1"/>
    <property type="molecule type" value="Genomic_DNA"/>
</dbReference>
<gene>
    <name evidence="1" type="primary">84</name>
    <name evidence="1" type="ORF">SEA_VANLEE_84</name>
</gene>
<reference evidence="1" key="1">
    <citation type="submission" date="2021-04" db="EMBL/GenBank/DDBJ databases">
        <authorList>
            <person name="Barnhill K.B."/>
            <person name="Biggs A.M."/>
            <person name="Bland J."/>
            <person name="Choudhary H.M."/>
            <person name="Crogan R.E."/>
            <person name="Finocchiaro A.B."/>
            <person name="Franco V."/>
            <person name="Fuller T.A."/>
            <person name="Hanwacker C.G."/>
            <person name="Howard Z.E."/>
            <person name="Iqbal M."/>
            <person name="Mathew A.M."/>
            <person name="Miller S."/>
            <person name="Padhye S."/>
            <person name="Rainey E."/>
            <person name="Rodriguez A."/>
            <person name="Stewart E."/>
            <person name="Otero L.A."/>
            <person name="Chase M.A."/>
            <person name="Pollenz R.S."/>
            <person name="Garlena R.A."/>
            <person name="Russell D.A."/>
            <person name="Jacobs-Sera D."/>
            <person name="Hatfull G.F."/>
        </authorList>
    </citation>
    <scope>NUCLEOTIDE SEQUENCE</scope>
</reference>
<proteinExistence type="predicted"/>
<name>A0A8F2IFG1_9CAUD</name>